<keyword evidence="2" id="KW-1185">Reference proteome</keyword>
<sequence>MSRKVVICGAGFLGSGVARALLSENLRLGLSSHRLPRVQISSRHPEKIHGVLNASPSLDRTRLLSPRAVDITKPETLNAAFAGADVIVSLVGIMNGSPEDFERIQWKGVENVAQAAKDANSQLIHISAIGADANSTIPYVRTKALGENAVLDKCPDATIIRPSIVFGPGDGFFNRFARLSKYLPFMPVFGGGLTRFQPVFVGDIGRAVEIISRNDEGIQKKFRGKIIEAGGPEVLTYREMMETLLYYMDRRRPIISIPFAVGMAQGLILERLPESLFTLTRAQVEQLKSDNIVSSPDSDQVSFADLIAAHTPAHDTLRSVHDILPTYL</sequence>
<protein>
    <submittedName>
        <fullName evidence="1">Uncharacterized protein</fullName>
    </submittedName>
</protein>
<name>A0ACB8AAP1_9AGAM</name>
<evidence type="ECO:0000313" key="2">
    <source>
        <dbReference type="Proteomes" id="UP000790377"/>
    </source>
</evidence>
<dbReference type="EMBL" id="MU267741">
    <property type="protein sequence ID" value="KAH7909782.1"/>
    <property type="molecule type" value="Genomic_DNA"/>
</dbReference>
<proteinExistence type="predicted"/>
<evidence type="ECO:0000313" key="1">
    <source>
        <dbReference type="EMBL" id="KAH7909782.1"/>
    </source>
</evidence>
<organism evidence="1 2">
    <name type="scientific">Hygrophoropsis aurantiaca</name>
    <dbReference type="NCBI Taxonomy" id="72124"/>
    <lineage>
        <taxon>Eukaryota</taxon>
        <taxon>Fungi</taxon>
        <taxon>Dikarya</taxon>
        <taxon>Basidiomycota</taxon>
        <taxon>Agaricomycotina</taxon>
        <taxon>Agaricomycetes</taxon>
        <taxon>Agaricomycetidae</taxon>
        <taxon>Boletales</taxon>
        <taxon>Coniophorineae</taxon>
        <taxon>Hygrophoropsidaceae</taxon>
        <taxon>Hygrophoropsis</taxon>
    </lineage>
</organism>
<accession>A0ACB8AAP1</accession>
<gene>
    <name evidence="1" type="ORF">BJ138DRAFT_1066393</name>
</gene>
<reference evidence="1" key="1">
    <citation type="journal article" date="2021" name="New Phytol.">
        <title>Evolutionary innovations through gain and loss of genes in the ectomycorrhizal Boletales.</title>
        <authorList>
            <person name="Wu G."/>
            <person name="Miyauchi S."/>
            <person name="Morin E."/>
            <person name="Kuo A."/>
            <person name="Drula E."/>
            <person name="Varga T."/>
            <person name="Kohler A."/>
            <person name="Feng B."/>
            <person name="Cao Y."/>
            <person name="Lipzen A."/>
            <person name="Daum C."/>
            <person name="Hundley H."/>
            <person name="Pangilinan J."/>
            <person name="Johnson J."/>
            <person name="Barry K."/>
            <person name="LaButti K."/>
            <person name="Ng V."/>
            <person name="Ahrendt S."/>
            <person name="Min B."/>
            <person name="Choi I.G."/>
            <person name="Park H."/>
            <person name="Plett J.M."/>
            <person name="Magnuson J."/>
            <person name="Spatafora J.W."/>
            <person name="Nagy L.G."/>
            <person name="Henrissat B."/>
            <person name="Grigoriev I.V."/>
            <person name="Yang Z.L."/>
            <person name="Xu J."/>
            <person name="Martin F.M."/>
        </authorList>
    </citation>
    <scope>NUCLEOTIDE SEQUENCE</scope>
    <source>
        <strain evidence="1">ATCC 28755</strain>
    </source>
</reference>
<dbReference type="Proteomes" id="UP000790377">
    <property type="component" value="Unassembled WGS sequence"/>
</dbReference>
<comment type="caution">
    <text evidence="1">The sequence shown here is derived from an EMBL/GenBank/DDBJ whole genome shotgun (WGS) entry which is preliminary data.</text>
</comment>